<feature type="compositionally biased region" description="Low complexity" evidence="1">
    <location>
        <begin position="271"/>
        <end position="287"/>
    </location>
</feature>
<feature type="compositionally biased region" description="Pro residues" evidence="1">
    <location>
        <begin position="126"/>
        <end position="135"/>
    </location>
</feature>
<gene>
    <name evidence="2" type="ORF">PENSTE_c009G05940</name>
</gene>
<proteinExistence type="predicted"/>
<evidence type="ECO:0000256" key="1">
    <source>
        <dbReference type="SAM" id="MobiDB-lite"/>
    </source>
</evidence>
<keyword evidence="3" id="KW-1185">Reference proteome</keyword>
<sequence>MLGGFSSKNSPRSFAPTLVPALPRTHSEWRKALMEIKSLYLQRQYKQCATQAKDILSTAKSPVHPIYQVFLNFYAAICYELLGQSAHLYSNTKISLLNAALDCFVECGAILPGPILLPKLSKVEKTPPPPSPPVRYPSAPHTPRRNLVSFDGRPFQSPGRDSLVRSITRLIDISLWNLEDEDPFISDSEEISETDFMLSLSPLAGKPVRKILTKAEKDRLFHVMISPNKNSTAENKDPVKKPSLMPSPLRIHKSPKDTISPLVLKPRPLDSCSSNKSGSQSKCSTRTRPPPLPLRVIPATRLNIQAQKSEKRTNIHGVNPMPKNENVRVECLKDITPAVREDDTKTMSPTHAARIVRYNRGLDLLRSQISFNITSIQQHIDHVLDVQRTRRSRKMRRSTSFWSFDPIKSKEEEGDDLNYNEQEPALDEFGNILVKETKAQRIARLRSDGWETVGLRSPRTTWKGAQYYQDFCAMVLNEMYMGQ</sequence>
<organism evidence="2 3">
    <name type="scientific">Penicillium steckii</name>
    <dbReference type="NCBI Taxonomy" id="303698"/>
    <lineage>
        <taxon>Eukaryota</taxon>
        <taxon>Fungi</taxon>
        <taxon>Dikarya</taxon>
        <taxon>Ascomycota</taxon>
        <taxon>Pezizomycotina</taxon>
        <taxon>Eurotiomycetes</taxon>
        <taxon>Eurotiomycetidae</taxon>
        <taxon>Eurotiales</taxon>
        <taxon>Aspergillaceae</taxon>
        <taxon>Penicillium</taxon>
    </lineage>
</organism>
<name>A0A1V6T9X6_9EURO</name>
<evidence type="ECO:0000313" key="3">
    <source>
        <dbReference type="Proteomes" id="UP000191285"/>
    </source>
</evidence>
<feature type="region of interest" description="Disordered" evidence="1">
    <location>
        <begin position="122"/>
        <end position="143"/>
    </location>
</feature>
<dbReference type="EMBL" id="MLKD01000009">
    <property type="protein sequence ID" value="OQE23155.1"/>
    <property type="molecule type" value="Genomic_DNA"/>
</dbReference>
<protein>
    <submittedName>
        <fullName evidence="2">Uncharacterized protein</fullName>
    </submittedName>
</protein>
<dbReference type="OrthoDB" id="3641178at2759"/>
<dbReference type="Proteomes" id="UP000191285">
    <property type="component" value="Unassembled WGS sequence"/>
</dbReference>
<dbReference type="AlphaFoldDB" id="A0A1V6T9X6"/>
<comment type="caution">
    <text evidence="2">The sequence shown here is derived from an EMBL/GenBank/DDBJ whole genome shotgun (WGS) entry which is preliminary data.</text>
</comment>
<evidence type="ECO:0000313" key="2">
    <source>
        <dbReference type="EMBL" id="OQE23155.1"/>
    </source>
</evidence>
<accession>A0A1V6T9X6</accession>
<reference evidence="3" key="1">
    <citation type="journal article" date="2017" name="Nat. Microbiol.">
        <title>Global analysis of biosynthetic gene clusters reveals vast potential of secondary metabolite production in Penicillium species.</title>
        <authorList>
            <person name="Nielsen J.C."/>
            <person name="Grijseels S."/>
            <person name="Prigent S."/>
            <person name="Ji B."/>
            <person name="Dainat J."/>
            <person name="Nielsen K.F."/>
            <person name="Frisvad J.C."/>
            <person name="Workman M."/>
            <person name="Nielsen J."/>
        </authorList>
    </citation>
    <scope>NUCLEOTIDE SEQUENCE [LARGE SCALE GENOMIC DNA]</scope>
    <source>
        <strain evidence="3">IBT 24891</strain>
    </source>
</reference>
<feature type="region of interest" description="Disordered" evidence="1">
    <location>
        <begin position="226"/>
        <end position="294"/>
    </location>
</feature>